<accession>A0ABP0UBU8</accession>
<proteinExistence type="predicted"/>
<organism evidence="1 2">
    <name type="scientific">Sphagnum troendelagicum</name>
    <dbReference type="NCBI Taxonomy" id="128251"/>
    <lineage>
        <taxon>Eukaryota</taxon>
        <taxon>Viridiplantae</taxon>
        <taxon>Streptophyta</taxon>
        <taxon>Embryophyta</taxon>
        <taxon>Bryophyta</taxon>
        <taxon>Sphagnophytina</taxon>
        <taxon>Sphagnopsida</taxon>
        <taxon>Sphagnales</taxon>
        <taxon>Sphagnaceae</taxon>
        <taxon>Sphagnum</taxon>
    </lineage>
</organism>
<name>A0ABP0UBU8_9BRYO</name>
<keyword evidence="2" id="KW-1185">Reference proteome</keyword>
<dbReference type="EMBL" id="OZ019894">
    <property type="protein sequence ID" value="CAK9217315.1"/>
    <property type="molecule type" value="Genomic_DNA"/>
</dbReference>
<evidence type="ECO:0000313" key="2">
    <source>
        <dbReference type="Proteomes" id="UP001497512"/>
    </source>
</evidence>
<dbReference type="Proteomes" id="UP001497512">
    <property type="component" value="Chromosome 2"/>
</dbReference>
<reference evidence="1" key="1">
    <citation type="submission" date="2024-02" db="EMBL/GenBank/DDBJ databases">
        <authorList>
            <consortium name="ELIXIR-Norway"/>
            <consortium name="Elixir Norway"/>
        </authorList>
    </citation>
    <scope>NUCLEOTIDE SEQUENCE</scope>
</reference>
<gene>
    <name evidence="1" type="ORF">CSSPTR1EN2_LOCUS13909</name>
</gene>
<sequence length="70" mass="7943">MSKKQKFRVLRGEIRDMKKRKNRTRKASMTPGETLVSRIAMAGFALLIFVILSLGCGSINFQRMIDDPIA</sequence>
<protein>
    <submittedName>
        <fullName evidence="1">Uncharacterized protein</fullName>
    </submittedName>
</protein>
<evidence type="ECO:0000313" key="1">
    <source>
        <dbReference type="EMBL" id="CAK9217315.1"/>
    </source>
</evidence>